<accession>A0A2H3EA20</accession>
<dbReference type="EMBL" id="KZ293645">
    <property type="protein sequence ID" value="PBL02985.1"/>
    <property type="molecule type" value="Genomic_DNA"/>
</dbReference>
<evidence type="ECO:0000313" key="2">
    <source>
        <dbReference type="Proteomes" id="UP000217790"/>
    </source>
</evidence>
<gene>
    <name evidence="1" type="ORF">ARMGADRAFT_1058230</name>
</gene>
<organism evidence="1 2">
    <name type="scientific">Armillaria gallica</name>
    <name type="common">Bulbous honey fungus</name>
    <name type="synonym">Armillaria bulbosa</name>
    <dbReference type="NCBI Taxonomy" id="47427"/>
    <lineage>
        <taxon>Eukaryota</taxon>
        <taxon>Fungi</taxon>
        <taxon>Dikarya</taxon>
        <taxon>Basidiomycota</taxon>
        <taxon>Agaricomycotina</taxon>
        <taxon>Agaricomycetes</taxon>
        <taxon>Agaricomycetidae</taxon>
        <taxon>Agaricales</taxon>
        <taxon>Marasmiineae</taxon>
        <taxon>Physalacriaceae</taxon>
        <taxon>Armillaria</taxon>
    </lineage>
</organism>
<name>A0A2H3EA20_ARMGA</name>
<keyword evidence="2" id="KW-1185">Reference proteome</keyword>
<dbReference type="Proteomes" id="UP000217790">
    <property type="component" value="Unassembled WGS sequence"/>
</dbReference>
<dbReference type="OMA" id="AHWSERM"/>
<evidence type="ECO:0000313" key="1">
    <source>
        <dbReference type="EMBL" id="PBL02985.1"/>
    </source>
</evidence>
<protein>
    <submittedName>
        <fullName evidence="1">Uncharacterized protein</fullName>
    </submittedName>
</protein>
<proteinExistence type="predicted"/>
<dbReference type="AlphaFoldDB" id="A0A2H3EA20"/>
<reference evidence="2" key="1">
    <citation type="journal article" date="2017" name="Nat. Ecol. Evol.">
        <title>Genome expansion and lineage-specific genetic innovations in the forest pathogenic fungi Armillaria.</title>
        <authorList>
            <person name="Sipos G."/>
            <person name="Prasanna A.N."/>
            <person name="Walter M.C."/>
            <person name="O'Connor E."/>
            <person name="Balint B."/>
            <person name="Krizsan K."/>
            <person name="Kiss B."/>
            <person name="Hess J."/>
            <person name="Varga T."/>
            <person name="Slot J."/>
            <person name="Riley R."/>
            <person name="Boka B."/>
            <person name="Rigling D."/>
            <person name="Barry K."/>
            <person name="Lee J."/>
            <person name="Mihaltcheva S."/>
            <person name="LaButti K."/>
            <person name="Lipzen A."/>
            <person name="Waldron R."/>
            <person name="Moloney N.M."/>
            <person name="Sperisen C."/>
            <person name="Kredics L."/>
            <person name="Vagvoelgyi C."/>
            <person name="Patrignani A."/>
            <person name="Fitzpatrick D."/>
            <person name="Nagy I."/>
            <person name="Doyle S."/>
            <person name="Anderson J.B."/>
            <person name="Grigoriev I.V."/>
            <person name="Gueldener U."/>
            <person name="Muensterkoetter M."/>
            <person name="Nagy L.G."/>
        </authorList>
    </citation>
    <scope>NUCLEOTIDE SEQUENCE [LARGE SCALE GENOMIC DNA]</scope>
    <source>
        <strain evidence="2">Ar21-2</strain>
    </source>
</reference>
<sequence>MPQNPSTVTTPLRSPQFIMRYTTSSTLDHEKHRPSFDRISLHISGLRNIWPTTPQIQQELEDNARTLVAELVKWLPEIGWFLTSNDANLGLINWCLDACSDALQAVESAVPETTFNQMCNCRLTVELFGQPGIVVYNTEAHLDDHMVWLWRELIVRAIEPRRYHTPNFDRKETIQDIIRHIRKHDRSSLIYDSIHDIRTDGWHGWGDQTWMAHWSERMKKESKISLQLLNRAAGGNILETLVFVENP</sequence>
<dbReference type="InParanoid" id="A0A2H3EA20"/>
<dbReference type="OrthoDB" id="2819860at2759"/>